<reference evidence="1" key="1">
    <citation type="journal article" date="2014" name="Front. Microbiol.">
        <title>High frequency of phylogenetically diverse reductive dehalogenase-homologous genes in deep subseafloor sedimentary metagenomes.</title>
        <authorList>
            <person name="Kawai M."/>
            <person name="Futagami T."/>
            <person name="Toyoda A."/>
            <person name="Takaki Y."/>
            <person name="Nishi S."/>
            <person name="Hori S."/>
            <person name="Arai W."/>
            <person name="Tsubouchi T."/>
            <person name="Morono Y."/>
            <person name="Uchiyama I."/>
            <person name="Ito T."/>
            <person name="Fujiyama A."/>
            <person name="Inagaki F."/>
            <person name="Takami H."/>
        </authorList>
    </citation>
    <scope>NUCLEOTIDE SEQUENCE</scope>
    <source>
        <strain evidence="1">Expedition CK06-06</strain>
    </source>
</reference>
<dbReference type="EMBL" id="BARU01014316">
    <property type="protein sequence ID" value="GAH32137.1"/>
    <property type="molecule type" value="Genomic_DNA"/>
</dbReference>
<evidence type="ECO:0000313" key="1">
    <source>
        <dbReference type="EMBL" id="GAH32137.1"/>
    </source>
</evidence>
<feature type="non-terminal residue" evidence="1">
    <location>
        <position position="1"/>
    </location>
</feature>
<comment type="caution">
    <text evidence="1">The sequence shown here is derived from an EMBL/GenBank/DDBJ whole genome shotgun (WGS) entry which is preliminary data.</text>
</comment>
<protein>
    <submittedName>
        <fullName evidence="1">Uncharacterized protein</fullName>
    </submittedName>
</protein>
<name>X1EHR7_9ZZZZ</name>
<organism evidence="1">
    <name type="scientific">marine sediment metagenome</name>
    <dbReference type="NCBI Taxonomy" id="412755"/>
    <lineage>
        <taxon>unclassified sequences</taxon>
        <taxon>metagenomes</taxon>
        <taxon>ecological metagenomes</taxon>
    </lineage>
</organism>
<accession>X1EHR7</accession>
<dbReference type="AlphaFoldDB" id="X1EHR7"/>
<proteinExistence type="predicted"/>
<gene>
    <name evidence="1" type="ORF">S03H2_25334</name>
</gene>
<sequence>ALEAGRAAAAEADRDWVGRLAMRQQLREFRVEQSE</sequence>